<reference evidence="2" key="1">
    <citation type="submission" date="2022-12" db="EMBL/GenBank/DDBJ databases">
        <title>Draft genome assemblies for two species of Escallonia (Escalloniales).</title>
        <authorList>
            <person name="Chanderbali A."/>
            <person name="Dervinis C."/>
            <person name="Anghel I."/>
            <person name="Soltis D."/>
            <person name="Soltis P."/>
            <person name="Zapata F."/>
        </authorList>
    </citation>
    <scope>NUCLEOTIDE SEQUENCE</scope>
    <source>
        <strain evidence="2">UCBG92.1500</strain>
        <tissue evidence="2">Leaf</tissue>
    </source>
</reference>
<dbReference type="Proteomes" id="UP001187471">
    <property type="component" value="Unassembled WGS sequence"/>
</dbReference>
<dbReference type="InterPro" id="IPR036885">
    <property type="entry name" value="SWIB_MDM2_dom_sf"/>
</dbReference>
<name>A0AA88RIM3_9ASTE</name>
<dbReference type="InterPro" id="IPR003121">
    <property type="entry name" value="SWIB_MDM2_domain"/>
</dbReference>
<dbReference type="InterPro" id="IPR019835">
    <property type="entry name" value="SWIB_domain"/>
</dbReference>
<dbReference type="PROSITE" id="PS51925">
    <property type="entry name" value="SWIB_MDM2"/>
    <property type="match status" value="1"/>
</dbReference>
<dbReference type="EMBL" id="JAVXUO010000649">
    <property type="protein sequence ID" value="KAK2990393.1"/>
    <property type="molecule type" value="Genomic_DNA"/>
</dbReference>
<dbReference type="CDD" id="cd10567">
    <property type="entry name" value="SWIB-MDM2_like"/>
    <property type="match status" value="1"/>
</dbReference>
<accession>A0AA88RIM3</accession>
<keyword evidence="3" id="KW-1185">Reference proteome</keyword>
<feature type="domain" description="DM2" evidence="1">
    <location>
        <begin position="37"/>
        <end position="115"/>
    </location>
</feature>
<dbReference type="Gene3D" id="1.10.245.10">
    <property type="entry name" value="SWIB/MDM2 domain"/>
    <property type="match status" value="1"/>
</dbReference>
<proteinExistence type="predicted"/>
<evidence type="ECO:0000313" key="3">
    <source>
        <dbReference type="Proteomes" id="UP001187471"/>
    </source>
</evidence>
<dbReference type="AlphaFoldDB" id="A0AA88RIM3"/>
<dbReference type="SUPFAM" id="SSF47592">
    <property type="entry name" value="SWIB/MDM2 domain"/>
    <property type="match status" value="1"/>
</dbReference>
<protein>
    <recommendedName>
        <fullName evidence="1">DM2 domain-containing protein</fullName>
    </recommendedName>
</protein>
<dbReference type="SMART" id="SM00151">
    <property type="entry name" value="SWIB"/>
    <property type="match status" value="1"/>
</dbReference>
<organism evidence="2 3">
    <name type="scientific">Escallonia rubra</name>
    <dbReference type="NCBI Taxonomy" id="112253"/>
    <lineage>
        <taxon>Eukaryota</taxon>
        <taxon>Viridiplantae</taxon>
        <taxon>Streptophyta</taxon>
        <taxon>Embryophyta</taxon>
        <taxon>Tracheophyta</taxon>
        <taxon>Spermatophyta</taxon>
        <taxon>Magnoliopsida</taxon>
        <taxon>eudicotyledons</taxon>
        <taxon>Gunneridae</taxon>
        <taxon>Pentapetalae</taxon>
        <taxon>asterids</taxon>
        <taxon>campanulids</taxon>
        <taxon>Escalloniales</taxon>
        <taxon>Escalloniaceae</taxon>
        <taxon>Escallonia</taxon>
    </lineage>
</organism>
<sequence length="117" mass="12302">MAASSSKIFGRGCGALMSAAKTSVAAEATNASAAKKGILKPVQVSPALGLFLGAAESSRGDAVKKVWAHIKSNNLQNPANKKEIFCDEKLKSIFEGKDQVGFLEIARLLSKHFPKTA</sequence>
<dbReference type="Pfam" id="PF02201">
    <property type="entry name" value="SWIB"/>
    <property type="match status" value="1"/>
</dbReference>
<comment type="caution">
    <text evidence="2">The sequence shown here is derived from an EMBL/GenBank/DDBJ whole genome shotgun (WGS) entry which is preliminary data.</text>
</comment>
<dbReference type="PANTHER" id="PTHR13844">
    <property type="entry name" value="SWI/SNF-RELATED MATRIX-ASSOCIATED ACTIN-DEPENDENT REGULATOR OF CHROMATIN SUBFAMILY D"/>
    <property type="match status" value="1"/>
</dbReference>
<gene>
    <name evidence="2" type="ORF">RJ640_024592</name>
</gene>
<evidence type="ECO:0000313" key="2">
    <source>
        <dbReference type="EMBL" id="KAK2990393.1"/>
    </source>
</evidence>
<evidence type="ECO:0000259" key="1">
    <source>
        <dbReference type="PROSITE" id="PS51925"/>
    </source>
</evidence>